<organism evidence="5 6">
    <name type="scientific">Symbiodinium natans</name>
    <dbReference type="NCBI Taxonomy" id="878477"/>
    <lineage>
        <taxon>Eukaryota</taxon>
        <taxon>Sar</taxon>
        <taxon>Alveolata</taxon>
        <taxon>Dinophyceae</taxon>
        <taxon>Suessiales</taxon>
        <taxon>Symbiodiniaceae</taxon>
        <taxon>Symbiodinium</taxon>
    </lineage>
</organism>
<evidence type="ECO:0000256" key="1">
    <source>
        <dbReference type="ARBA" id="ARBA00006141"/>
    </source>
</evidence>
<dbReference type="EMBL" id="CAJNDS010002484">
    <property type="protein sequence ID" value="CAE7494550.1"/>
    <property type="molecule type" value="Genomic_DNA"/>
</dbReference>
<dbReference type="GO" id="GO:0005669">
    <property type="term" value="C:transcription factor TFIID complex"/>
    <property type="evidence" value="ECO:0007669"/>
    <property type="project" value="InterPro"/>
</dbReference>
<name>A0A812SXQ0_9DINO</name>
<comment type="similarity">
    <text evidence="1">Belongs to the 14-3-3 family.</text>
</comment>
<gene>
    <name evidence="5" type="primary">artA</name>
    <name evidence="5" type="ORF">SNAT2548_LOCUS27708</name>
</gene>
<dbReference type="SMART" id="SM00101">
    <property type="entry name" value="14_3_3"/>
    <property type="match status" value="1"/>
</dbReference>
<evidence type="ECO:0000259" key="4">
    <source>
        <dbReference type="SMART" id="SM01370"/>
    </source>
</evidence>
<dbReference type="PROSITE" id="PS00797">
    <property type="entry name" value="1433_2"/>
    <property type="match status" value="1"/>
</dbReference>
<sequence length="535" mass="58759">MGAREKDVYFAKLAEQAERYDEMADYMKKVGHADAELSVEERNLLSVAYKNTVGSRRAAWRIISAVQQKETSKGNSENAAWAAEYCTKVANELQKICDTILALLSEKLIGKASSGESKVFYHKMKADYYRYIAEFREGDEKKQAADNANKAYKEAAEVANKDLAVTHPIRLGLALNYSVFQYEVRNEPEEACKMARTAFEDAIAELDNVAEDSYKDSTLIMQLLRDNLTLWTSDQAPYCLQALALELPADLAERATRCLEGQGGSPGDCEGLEIEITSDQQAGARKGVPSGRRWRVKVWGEELKGTLVDLPCYTESHILPPSSTDTSTGVLYKSAEITQMLIAHREDELPNKQYLDTSSYVWKCGLTPPTRLITKRRFRGVPPPESMFSATHIREAVSALKDRLSNAPFTYEVEEEVDAAFIEQLRKDDPGSIWNPPSAEVLRAPPKQKRRAGAAAEDAATSEGPHSQVPQRAGRGGRAGRRQPSLGSAGGAPGKRAASEGGGSRPGKRPASLTSIGSAPDKRPASEGERPLRLS</sequence>
<dbReference type="PRINTS" id="PR00305">
    <property type="entry name" value="1433ZETA"/>
</dbReference>
<keyword evidence="6" id="KW-1185">Reference proteome</keyword>
<dbReference type="SMART" id="SM01370">
    <property type="entry name" value="TAFII55_N"/>
    <property type="match status" value="1"/>
</dbReference>
<dbReference type="Pfam" id="PF00244">
    <property type="entry name" value="14-3-3"/>
    <property type="match status" value="1"/>
</dbReference>
<evidence type="ECO:0000313" key="6">
    <source>
        <dbReference type="Proteomes" id="UP000604046"/>
    </source>
</evidence>
<feature type="region of interest" description="Disordered" evidence="2">
    <location>
        <begin position="428"/>
        <end position="535"/>
    </location>
</feature>
<dbReference type="GO" id="GO:0006367">
    <property type="term" value="P:transcription initiation at RNA polymerase II promoter"/>
    <property type="evidence" value="ECO:0007669"/>
    <property type="project" value="InterPro"/>
</dbReference>
<dbReference type="SUPFAM" id="SSF48445">
    <property type="entry name" value="14-3-3 protein"/>
    <property type="match status" value="1"/>
</dbReference>
<dbReference type="AlphaFoldDB" id="A0A812SXQ0"/>
<dbReference type="Pfam" id="PF04658">
    <property type="entry name" value="TAFII55_N"/>
    <property type="match status" value="1"/>
</dbReference>
<evidence type="ECO:0000256" key="2">
    <source>
        <dbReference type="SAM" id="MobiDB-lite"/>
    </source>
</evidence>
<dbReference type="InterPro" id="IPR023410">
    <property type="entry name" value="14-3-3_domain"/>
</dbReference>
<evidence type="ECO:0000313" key="5">
    <source>
        <dbReference type="EMBL" id="CAE7494550.1"/>
    </source>
</evidence>
<dbReference type="Gene3D" id="1.20.190.20">
    <property type="entry name" value="14-3-3 domain"/>
    <property type="match status" value="1"/>
</dbReference>
<proteinExistence type="inferred from homology"/>
<protein>
    <submittedName>
        <fullName evidence="5">ArtA protein</fullName>
    </submittedName>
</protein>
<comment type="caution">
    <text evidence="5">The sequence shown here is derived from an EMBL/GenBank/DDBJ whole genome shotgun (WGS) entry which is preliminary data.</text>
</comment>
<dbReference type="InterPro" id="IPR006751">
    <property type="entry name" value="TAFII55_prot_cons_reg"/>
</dbReference>
<dbReference type="CDD" id="cd08774">
    <property type="entry name" value="14-3-3"/>
    <property type="match status" value="1"/>
</dbReference>
<feature type="domain" description="14-3-3" evidence="3">
    <location>
        <begin position="4"/>
        <end position="245"/>
    </location>
</feature>
<dbReference type="OrthoDB" id="10260625at2759"/>
<dbReference type="InterPro" id="IPR023409">
    <property type="entry name" value="14-3-3_CS"/>
</dbReference>
<dbReference type="Proteomes" id="UP000604046">
    <property type="component" value="Unassembled WGS sequence"/>
</dbReference>
<evidence type="ECO:0000259" key="3">
    <source>
        <dbReference type="SMART" id="SM00101"/>
    </source>
</evidence>
<feature type="domain" description="TAFII55 protein conserved region" evidence="4">
    <location>
        <begin position="241"/>
        <end position="432"/>
    </location>
</feature>
<feature type="compositionally biased region" description="Basic and acidic residues" evidence="2">
    <location>
        <begin position="520"/>
        <end position="535"/>
    </location>
</feature>
<reference evidence="5" key="1">
    <citation type="submission" date="2021-02" db="EMBL/GenBank/DDBJ databases">
        <authorList>
            <person name="Dougan E. K."/>
            <person name="Rhodes N."/>
            <person name="Thang M."/>
            <person name="Chan C."/>
        </authorList>
    </citation>
    <scope>NUCLEOTIDE SEQUENCE</scope>
</reference>
<dbReference type="FunFam" id="1.20.190.20:FF:000001">
    <property type="entry name" value="14-3-3 gamma 1"/>
    <property type="match status" value="1"/>
</dbReference>
<dbReference type="InterPro" id="IPR036815">
    <property type="entry name" value="14-3-3_dom_sf"/>
</dbReference>
<dbReference type="PANTHER" id="PTHR18860">
    <property type="entry name" value="14-3-3 PROTEIN"/>
    <property type="match status" value="1"/>
</dbReference>
<dbReference type="InterPro" id="IPR000308">
    <property type="entry name" value="14-3-3"/>
</dbReference>
<accession>A0A812SXQ0</accession>